<organism evidence="9 11">
    <name type="scientific">Pichia kudriavzevii</name>
    <name type="common">Yeast</name>
    <name type="synonym">Issatchenkia orientalis</name>
    <dbReference type="NCBI Taxonomy" id="4909"/>
    <lineage>
        <taxon>Eukaryota</taxon>
        <taxon>Fungi</taxon>
        <taxon>Dikarya</taxon>
        <taxon>Ascomycota</taxon>
        <taxon>Saccharomycotina</taxon>
        <taxon>Pichiomycetes</taxon>
        <taxon>Pichiales</taxon>
        <taxon>Pichiaceae</taxon>
        <taxon>Pichia</taxon>
    </lineage>
</organism>
<dbReference type="Proteomes" id="UP000029867">
    <property type="component" value="Unassembled WGS sequence"/>
</dbReference>
<comment type="similarity">
    <text evidence="3">Belongs to the SNF8 family.</text>
</comment>
<evidence type="ECO:0000313" key="10">
    <source>
        <dbReference type="EMBL" id="OUT24145.1"/>
    </source>
</evidence>
<reference evidence="9" key="2">
    <citation type="submission" date="2014-08" db="EMBL/GenBank/DDBJ databases">
        <title>Exploiting Issatchenkia orientalis SD108 for Succinic Acid Production.</title>
        <authorList>
            <person name="Xiao H."/>
            <person name="Shao Z."/>
            <person name="Jiang Y."/>
            <person name="Dole S."/>
            <person name="Zhao H."/>
        </authorList>
    </citation>
    <scope>NUCLEOTIDE SEQUENCE [LARGE SCALE GENOMIC DNA]</scope>
    <source>
        <strain evidence="9">SD108</strain>
    </source>
</reference>
<evidence type="ECO:0000256" key="6">
    <source>
        <dbReference type="ARBA" id="ARBA00022753"/>
    </source>
</evidence>
<dbReference type="EMBL" id="NHMM01000001">
    <property type="protein sequence ID" value="OUT24145.1"/>
    <property type="molecule type" value="Genomic_DNA"/>
</dbReference>
<evidence type="ECO:0000313" key="11">
    <source>
        <dbReference type="Proteomes" id="UP000029867"/>
    </source>
</evidence>
<dbReference type="PANTHER" id="PTHR12806:SF0">
    <property type="entry name" value="VACUOLAR-SORTING PROTEIN SNF8"/>
    <property type="match status" value="1"/>
</dbReference>
<dbReference type="GO" id="GO:0000742">
    <property type="term" value="P:karyogamy involved in conjugation with cellular fusion"/>
    <property type="evidence" value="ECO:0007669"/>
    <property type="project" value="EnsemblFungi"/>
</dbReference>
<evidence type="ECO:0000256" key="3">
    <source>
        <dbReference type="ARBA" id="ARBA00009834"/>
    </source>
</evidence>
<name>A0A099NXU5_PICKU</name>
<evidence type="ECO:0000256" key="1">
    <source>
        <dbReference type="ARBA" id="ARBA00004481"/>
    </source>
</evidence>
<comment type="caution">
    <text evidence="9">The sequence shown here is derived from an EMBL/GenBank/DDBJ whole genome shotgun (WGS) entry which is preliminary data.</text>
</comment>
<evidence type="ECO:0000313" key="9">
    <source>
        <dbReference type="EMBL" id="KGK37390.1"/>
    </source>
</evidence>
<dbReference type="AlphaFoldDB" id="A0A099NXU5"/>
<proteinExistence type="inferred from homology"/>
<dbReference type="GO" id="GO:0016604">
    <property type="term" value="C:nuclear body"/>
    <property type="evidence" value="ECO:0007669"/>
    <property type="project" value="EnsemblFungi"/>
</dbReference>
<dbReference type="GO" id="GO:0000814">
    <property type="term" value="C:ESCRT II complex"/>
    <property type="evidence" value="ECO:0007669"/>
    <property type="project" value="EnsemblFungi"/>
</dbReference>
<keyword evidence="5" id="KW-0963">Cytoplasm</keyword>
<dbReference type="Gene3D" id="6.10.140.180">
    <property type="match status" value="1"/>
</dbReference>
<dbReference type="eggNOG" id="KOG3341">
    <property type="taxonomic scope" value="Eukaryota"/>
</dbReference>
<dbReference type="PANTHER" id="PTHR12806">
    <property type="entry name" value="EAP30 SUBUNIT OF ELL COMPLEX"/>
    <property type="match status" value="1"/>
</dbReference>
<dbReference type="HOGENOM" id="CLU_070147_0_1_1"/>
<dbReference type="InterPro" id="IPR036390">
    <property type="entry name" value="WH_DNA-bd_sf"/>
</dbReference>
<dbReference type="GO" id="GO:1904669">
    <property type="term" value="P:ATP export"/>
    <property type="evidence" value="ECO:0007669"/>
    <property type="project" value="EnsemblFungi"/>
</dbReference>
<protein>
    <recommendedName>
        <fullName evidence="13">Vacuolar-sorting protein SNF8</fullName>
    </recommendedName>
</protein>
<dbReference type="SUPFAM" id="SSF46785">
    <property type="entry name" value="Winged helix' DNA-binding domain"/>
    <property type="match status" value="2"/>
</dbReference>
<dbReference type="Gene3D" id="1.10.10.10">
    <property type="entry name" value="Winged helix-like DNA-binding domain superfamily/Winged helix DNA-binding domain"/>
    <property type="match status" value="2"/>
</dbReference>
<evidence type="ECO:0000256" key="2">
    <source>
        <dbReference type="ARBA" id="ARBA00004496"/>
    </source>
</evidence>
<reference evidence="10 12" key="3">
    <citation type="submission" date="2017-05" db="EMBL/GenBank/DDBJ databases">
        <title>The Genome Sequence of Candida krusei Ckrusei653.</title>
        <authorList>
            <person name="Cuomo C."/>
            <person name="Forche A."/>
            <person name="Young S."/>
            <person name="Abouelleil A."/>
            <person name="Cao P."/>
            <person name="Chapman S."/>
            <person name="Cusick C."/>
            <person name="Shea T."/>
            <person name="Nusbaum C."/>
            <person name="Birren B."/>
        </authorList>
    </citation>
    <scope>NUCLEOTIDE SEQUENCE [LARGE SCALE GENOMIC DNA]</scope>
    <source>
        <strain evidence="10 12">Ckrusei653</strain>
    </source>
</reference>
<dbReference type="Pfam" id="PF04157">
    <property type="entry name" value="EAP30"/>
    <property type="match status" value="1"/>
</dbReference>
<gene>
    <name evidence="10" type="ORF">CAS74_000529</name>
    <name evidence="9" type="ORF">JL09_g3423</name>
</gene>
<evidence type="ECO:0000256" key="8">
    <source>
        <dbReference type="ARBA" id="ARBA00023136"/>
    </source>
</evidence>
<dbReference type="InterPro" id="IPR016689">
    <property type="entry name" value="ESCRT-2_cplx_Snf8"/>
</dbReference>
<evidence type="ECO:0000256" key="7">
    <source>
        <dbReference type="ARBA" id="ARBA00022927"/>
    </source>
</evidence>
<dbReference type="GO" id="GO:0043328">
    <property type="term" value="P:protein transport to vacuole involved in ubiquitin-dependent protein catabolic process via the multivesicular body sorting pathway"/>
    <property type="evidence" value="ECO:0007669"/>
    <property type="project" value="EnsemblFungi"/>
</dbReference>
<keyword evidence="6" id="KW-0967">Endosome</keyword>
<keyword evidence="7" id="KW-0653">Protein transport</keyword>
<keyword evidence="4" id="KW-0813">Transport</keyword>
<accession>A0A099NXU5</accession>
<dbReference type="GO" id="GO:0006623">
    <property type="term" value="P:protein targeting to vacuole"/>
    <property type="evidence" value="ECO:0007669"/>
    <property type="project" value="EnsemblFungi"/>
</dbReference>
<reference evidence="11" key="1">
    <citation type="journal article" date="2014" name="Microb. Cell Fact.">
        <title>Exploiting Issatchenkia orientalis SD108 for succinic acid production.</title>
        <authorList>
            <person name="Xiao H."/>
            <person name="Shao Z."/>
            <person name="Jiang Y."/>
            <person name="Dole S."/>
            <person name="Zhao H."/>
        </authorList>
    </citation>
    <scope>NUCLEOTIDE SEQUENCE [LARGE SCALE GENOMIC DNA]</scope>
    <source>
        <strain evidence="11">SD108</strain>
    </source>
</reference>
<dbReference type="VEuPathDB" id="FungiDB:C5L36_0C05170"/>
<dbReference type="EMBL" id="JQFK01000037">
    <property type="protein sequence ID" value="KGK37390.1"/>
    <property type="molecule type" value="Genomic_DNA"/>
</dbReference>
<dbReference type="InterPro" id="IPR040608">
    <property type="entry name" value="Snf8/Vps36"/>
</dbReference>
<evidence type="ECO:0000313" key="12">
    <source>
        <dbReference type="Proteomes" id="UP000195871"/>
    </source>
</evidence>
<keyword evidence="8" id="KW-0472">Membrane</keyword>
<sequence length="242" mass="27501">MSQERGISSLHNEVVDQKYKHLGTALSNEQKEQLLTQLQVFQTALISFQEEHSSEIINDEQIRTTFQEICSAFGIPPLVVASTLEGQEAEIERNNQLCLKMIELCTETRPINGGIITVDDLVELINEDSWVNKDLHMKFTSKDVLEACSHLKIMGGELQLIQIGKRNYIKSIPQELDVDQSTIIDTANILGYVSISILRDNFGWKSSRCRSTIDEMISYGILWVDKEPGHETKYWAASWINV</sequence>
<evidence type="ECO:0008006" key="13">
    <source>
        <dbReference type="Google" id="ProtNLM"/>
    </source>
</evidence>
<dbReference type="GO" id="GO:0000122">
    <property type="term" value="P:negative regulation of transcription by RNA polymerase II"/>
    <property type="evidence" value="ECO:0007669"/>
    <property type="project" value="EnsemblFungi"/>
</dbReference>
<evidence type="ECO:0000256" key="4">
    <source>
        <dbReference type="ARBA" id="ARBA00022448"/>
    </source>
</evidence>
<evidence type="ECO:0000256" key="5">
    <source>
        <dbReference type="ARBA" id="ARBA00022490"/>
    </source>
</evidence>
<comment type="subcellular location">
    <subcellularLocation>
        <location evidence="2">Cytoplasm</location>
    </subcellularLocation>
    <subcellularLocation>
        <location evidence="1">Endosome membrane</location>
        <topology evidence="1">Peripheral membrane protein</topology>
    </subcellularLocation>
</comment>
<dbReference type="Proteomes" id="UP000195871">
    <property type="component" value="Unassembled WGS sequence"/>
</dbReference>
<dbReference type="FunFam" id="1.10.10.10:FF:000397">
    <property type="entry name" value="Vacuolar-sorting protein SNF8"/>
    <property type="match status" value="1"/>
</dbReference>
<dbReference type="InterPro" id="IPR036388">
    <property type="entry name" value="WH-like_DNA-bd_sf"/>
</dbReference>